<name>A0AAN9V355_9ORTH</name>
<evidence type="ECO:0000313" key="6">
    <source>
        <dbReference type="Proteomes" id="UP001378592"/>
    </source>
</evidence>
<dbReference type="GO" id="GO:0005739">
    <property type="term" value="C:mitochondrion"/>
    <property type="evidence" value="ECO:0007669"/>
    <property type="project" value="TreeGrafter"/>
</dbReference>
<keyword evidence="6" id="KW-1185">Reference proteome</keyword>
<dbReference type="Gene3D" id="3.30.530.20">
    <property type="match status" value="1"/>
</dbReference>
<comment type="similarity">
    <text evidence="1">Belongs to the COQ10 family.</text>
</comment>
<evidence type="ECO:0000256" key="2">
    <source>
        <dbReference type="ARBA" id="ARBA00011814"/>
    </source>
</evidence>
<dbReference type="PANTHER" id="PTHR12901:SF10">
    <property type="entry name" value="COENZYME Q-BINDING PROTEIN COQ10, MITOCHONDRIAL"/>
    <property type="match status" value="1"/>
</dbReference>
<evidence type="ECO:0000256" key="1">
    <source>
        <dbReference type="ARBA" id="ARBA00006885"/>
    </source>
</evidence>
<dbReference type="InterPro" id="IPR005031">
    <property type="entry name" value="COQ10_START"/>
</dbReference>
<organism evidence="5 6">
    <name type="scientific">Gryllus longicercus</name>
    <dbReference type="NCBI Taxonomy" id="2509291"/>
    <lineage>
        <taxon>Eukaryota</taxon>
        <taxon>Metazoa</taxon>
        <taxon>Ecdysozoa</taxon>
        <taxon>Arthropoda</taxon>
        <taxon>Hexapoda</taxon>
        <taxon>Insecta</taxon>
        <taxon>Pterygota</taxon>
        <taxon>Neoptera</taxon>
        <taxon>Polyneoptera</taxon>
        <taxon>Orthoptera</taxon>
        <taxon>Ensifera</taxon>
        <taxon>Gryllidea</taxon>
        <taxon>Grylloidea</taxon>
        <taxon>Gryllidae</taxon>
        <taxon>Gryllinae</taxon>
        <taxon>Gryllus</taxon>
    </lineage>
</organism>
<dbReference type="InterPro" id="IPR023393">
    <property type="entry name" value="START-like_dom_sf"/>
</dbReference>
<feature type="domain" description="Coenzyme Q-binding protein COQ10 START" evidence="4">
    <location>
        <begin position="70"/>
        <end position="198"/>
    </location>
</feature>
<dbReference type="Pfam" id="PF03364">
    <property type="entry name" value="Polyketide_cyc"/>
    <property type="match status" value="1"/>
</dbReference>
<dbReference type="SUPFAM" id="SSF55961">
    <property type="entry name" value="Bet v1-like"/>
    <property type="match status" value="1"/>
</dbReference>
<gene>
    <name evidence="5" type="ORF">R5R35_002358</name>
</gene>
<dbReference type="CDD" id="cd07813">
    <property type="entry name" value="COQ10p_like"/>
    <property type="match status" value="1"/>
</dbReference>
<dbReference type="PANTHER" id="PTHR12901">
    <property type="entry name" value="SPERM PROTEIN HOMOLOG"/>
    <property type="match status" value="1"/>
</dbReference>
<dbReference type="InterPro" id="IPR044996">
    <property type="entry name" value="COQ10-like"/>
</dbReference>
<dbReference type="EMBL" id="JAZDUA010000880">
    <property type="protein sequence ID" value="KAK7788953.1"/>
    <property type="molecule type" value="Genomic_DNA"/>
</dbReference>
<dbReference type="AlphaFoldDB" id="A0AAN9V355"/>
<protein>
    <recommendedName>
        <fullName evidence="4">Coenzyme Q-binding protein COQ10 START domain-containing protein</fullName>
    </recommendedName>
</protein>
<dbReference type="GO" id="GO:0045333">
    <property type="term" value="P:cellular respiration"/>
    <property type="evidence" value="ECO:0007669"/>
    <property type="project" value="InterPro"/>
</dbReference>
<dbReference type="Proteomes" id="UP001378592">
    <property type="component" value="Unassembled WGS sequence"/>
</dbReference>
<comment type="subunit">
    <text evidence="2">Interacts with coenzyme Q.</text>
</comment>
<comment type="function">
    <text evidence="3">Required for the function of coenzyme Q in the respiratory chain. May serve as a chaperone or may be involved in the transport of Q6 from its site of synthesis to the catalytic sites of the respiratory complexes.</text>
</comment>
<evidence type="ECO:0000313" key="5">
    <source>
        <dbReference type="EMBL" id="KAK7788953.1"/>
    </source>
</evidence>
<accession>A0AAN9V355</accession>
<evidence type="ECO:0000256" key="3">
    <source>
        <dbReference type="ARBA" id="ARBA00024947"/>
    </source>
</evidence>
<evidence type="ECO:0000259" key="4">
    <source>
        <dbReference type="Pfam" id="PF03364"/>
    </source>
</evidence>
<comment type="caution">
    <text evidence="5">The sequence shown here is derived from an EMBL/GenBank/DDBJ whole genome shotgun (WGS) entry which is preliminary data.</text>
</comment>
<proteinExistence type="inferred from homology"/>
<sequence length="222" mass="25363">MAGATNRRILVCFSLSCRYNLRTAFKARTHSFYPDYVCYQWGNVLAVQCRTFMRLPGAENTKKYSGRKLVGYSMLQMYSVVSDVENYKNFVPFCKKSYVFHRKPGHLKADLVIGFPPIVESYTSSVTMVKPHLVKADCTDGKLFNHLTTTWKFSPGLSTNPQSCVIDFFVSFEFRSVLHSQLAHIFFNEVVRQMENAFLEEATNRYGKASVKTRQLGTLPAS</sequence>
<dbReference type="GO" id="GO:0048039">
    <property type="term" value="F:ubiquinone binding"/>
    <property type="evidence" value="ECO:0007669"/>
    <property type="project" value="InterPro"/>
</dbReference>
<reference evidence="5 6" key="1">
    <citation type="submission" date="2024-03" db="EMBL/GenBank/DDBJ databases">
        <title>The genome assembly and annotation of the cricket Gryllus longicercus Weissman &amp; Gray.</title>
        <authorList>
            <person name="Szrajer S."/>
            <person name="Gray D."/>
            <person name="Ylla G."/>
        </authorList>
    </citation>
    <scope>NUCLEOTIDE SEQUENCE [LARGE SCALE GENOMIC DNA]</scope>
    <source>
        <strain evidence="5">DAG 2021-001</strain>
        <tissue evidence="5">Whole body minus gut</tissue>
    </source>
</reference>